<proteinExistence type="predicted"/>
<organism evidence="1 2">
    <name type="scientific">Bos mutus</name>
    <name type="common">wild yak</name>
    <dbReference type="NCBI Taxonomy" id="72004"/>
    <lineage>
        <taxon>Eukaryota</taxon>
        <taxon>Metazoa</taxon>
        <taxon>Chordata</taxon>
        <taxon>Craniata</taxon>
        <taxon>Vertebrata</taxon>
        <taxon>Euteleostomi</taxon>
        <taxon>Mammalia</taxon>
        <taxon>Eutheria</taxon>
        <taxon>Laurasiatheria</taxon>
        <taxon>Artiodactyla</taxon>
        <taxon>Ruminantia</taxon>
        <taxon>Pecora</taxon>
        <taxon>Bovidae</taxon>
        <taxon>Bovinae</taxon>
        <taxon>Bos</taxon>
    </lineage>
</organism>
<evidence type="ECO:0000313" key="1">
    <source>
        <dbReference type="EMBL" id="MXQ79873.1"/>
    </source>
</evidence>
<dbReference type="Proteomes" id="UP000322234">
    <property type="component" value="Unassembled WGS sequence"/>
</dbReference>
<gene>
    <name evidence="1" type="ORF">E5288_WYG007060</name>
</gene>
<reference evidence="1" key="1">
    <citation type="submission" date="2019-10" db="EMBL/GenBank/DDBJ databases">
        <title>The sequence and de novo assembly of the wild yak genome.</title>
        <authorList>
            <person name="Liu Y."/>
        </authorList>
    </citation>
    <scope>NUCLEOTIDE SEQUENCE [LARGE SCALE GENOMIC DNA]</scope>
    <source>
        <strain evidence="1">WY2019</strain>
    </source>
</reference>
<sequence>MTMVTMLAKPNVLKNSGNNVDSASGGLHQREEDQNTDISVELVFLDLILNQYTCPNEISCWPGWPQSPEEQLHVGGHLIHLVSSKGKPWIFKEPGRGAAEEETVGHAGLPGCELTLSASTIQLPCALGQGRL</sequence>
<keyword evidence="2" id="KW-1185">Reference proteome</keyword>
<accession>A0A6B0QX04</accession>
<name>A0A6B0QX04_9CETA</name>
<evidence type="ECO:0000313" key="2">
    <source>
        <dbReference type="Proteomes" id="UP000322234"/>
    </source>
</evidence>
<protein>
    <submittedName>
        <fullName evidence="1">Uncharacterized protein</fullName>
    </submittedName>
</protein>
<dbReference type="EMBL" id="VBQZ03000002">
    <property type="protein sequence ID" value="MXQ79873.1"/>
    <property type="molecule type" value="Genomic_DNA"/>
</dbReference>
<dbReference type="AlphaFoldDB" id="A0A6B0QX04"/>
<comment type="caution">
    <text evidence="1">The sequence shown here is derived from an EMBL/GenBank/DDBJ whole genome shotgun (WGS) entry which is preliminary data.</text>
</comment>